<dbReference type="VEuPathDB" id="FungiDB:MAPG_11489"/>
<dbReference type="AlphaFoldDB" id="A0A0C4EFE6"/>
<dbReference type="SUPFAM" id="SSF75304">
    <property type="entry name" value="Amidase signature (AS) enzymes"/>
    <property type="match status" value="1"/>
</dbReference>
<name>A0A0C4EFE6_MAGP6</name>
<dbReference type="EMBL" id="ADBL01002831">
    <property type="status" value="NOT_ANNOTATED_CDS"/>
    <property type="molecule type" value="Genomic_DNA"/>
</dbReference>
<reference evidence="2" key="4">
    <citation type="journal article" date="2015" name="G3 (Bethesda)">
        <title>Genome sequences of three phytopathogenic species of the Magnaporthaceae family of fungi.</title>
        <authorList>
            <person name="Okagaki L.H."/>
            <person name="Nunes C.C."/>
            <person name="Sailsbery J."/>
            <person name="Clay B."/>
            <person name="Brown D."/>
            <person name="John T."/>
            <person name="Oh Y."/>
            <person name="Young N."/>
            <person name="Fitzgerald M."/>
            <person name="Haas B.J."/>
            <person name="Zeng Q."/>
            <person name="Young S."/>
            <person name="Adiconis X."/>
            <person name="Fan L."/>
            <person name="Levin J.Z."/>
            <person name="Mitchell T.K."/>
            <person name="Okubara P.A."/>
            <person name="Farman M.L."/>
            <person name="Kohn L.M."/>
            <person name="Birren B."/>
            <person name="Ma L.-J."/>
            <person name="Dean R.A."/>
        </authorList>
    </citation>
    <scope>NUCLEOTIDE SEQUENCE</scope>
    <source>
        <strain evidence="2">ATCC 64411 / 73-15</strain>
    </source>
</reference>
<organism evidence="2 3">
    <name type="scientific">Magnaporthiopsis poae (strain ATCC 64411 / 73-15)</name>
    <name type="common">Kentucky bluegrass fungus</name>
    <name type="synonym">Magnaporthe poae</name>
    <dbReference type="NCBI Taxonomy" id="644358"/>
    <lineage>
        <taxon>Eukaryota</taxon>
        <taxon>Fungi</taxon>
        <taxon>Dikarya</taxon>
        <taxon>Ascomycota</taxon>
        <taxon>Pezizomycotina</taxon>
        <taxon>Sordariomycetes</taxon>
        <taxon>Sordariomycetidae</taxon>
        <taxon>Magnaporthales</taxon>
        <taxon>Magnaporthaceae</taxon>
        <taxon>Magnaporthiopsis</taxon>
    </lineage>
</organism>
<dbReference type="EnsemblFungi" id="MAPG_11489T0">
    <property type="protein sequence ID" value="MAPG_11489T0"/>
    <property type="gene ID" value="MAPG_11489"/>
</dbReference>
<keyword evidence="1" id="KW-0808">Transferase</keyword>
<keyword evidence="3" id="KW-1185">Reference proteome</keyword>
<reference evidence="1" key="1">
    <citation type="submission" date="2010-05" db="EMBL/GenBank/DDBJ databases">
        <title>The Genome Sequence of Magnaporthe poae strain ATCC 64411.</title>
        <authorList>
            <consortium name="The Broad Institute Genome Sequencing Platform"/>
            <consortium name="Broad Institute Genome Sequencing Center for Infectious Disease"/>
            <person name="Ma L.-J."/>
            <person name="Dead R."/>
            <person name="Young S."/>
            <person name="Zeng Q."/>
            <person name="Koehrsen M."/>
            <person name="Alvarado L."/>
            <person name="Berlin A."/>
            <person name="Chapman S.B."/>
            <person name="Chen Z."/>
            <person name="Freedman E."/>
            <person name="Gellesch M."/>
            <person name="Goldberg J."/>
            <person name="Griggs A."/>
            <person name="Gujja S."/>
            <person name="Heilman E.R."/>
            <person name="Heiman D."/>
            <person name="Hepburn T."/>
            <person name="Howarth C."/>
            <person name="Jen D."/>
            <person name="Larson L."/>
            <person name="Mehta T."/>
            <person name="Neiman D."/>
            <person name="Pearson M."/>
            <person name="Roberts A."/>
            <person name="Saif S."/>
            <person name="Shea T."/>
            <person name="Shenoy N."/>
            <person name="Sisk P."/>
            <person name="Stolte C."/>
            <person name="Sykes S."/>
            <person name="Walk T."/>
            <person name="White J."/>
            <person name="Yandava C."/>
            <person name="Haas B."/>
            <person name="Nusbaum C."/>
            <person name="Birren B."/>
        </authorList>
    </citation>
    <scope>NUCLEOTIDE SEQUENCE</scope>
    <source>
        <strain evidence="1">ATCC 64411</strain>
    </source>
</reference>
<reference evidence="2" key="5">
    <citation type="submission" date="2015-06" db="UniProtKB">
        <authorList>
            <consortium name="EnsemblFungi"/>
        </authorList>
    </citation>
    <scope>IDENTIFICATION</scope>
    <source>
        <strain evidence="2">ATCC 64411</strain>
    </source>
</reference>
<evidence type="ECO:0000313" key="1">
    <source>
        <dbReference type="EMBL" id="KLU92544.1"/>
    </source>
</evidence>
<gene>
    <name evidence="1" type="ORF">MAPG_11489</name>
</gene>
<dbReference type="OrthoDB" id="6428749at2759"/>
<dbReference type="InterPro" id="IPR036928">
    <property type="entry name" value="AS_sf"/>
</dbReference>
<evidence type="ECO:0000313" key="3">
    <source>
        <dbReference type="Proteomes" id="UP000011715"/>
    </source>
</evidence>
<dbReference type="OMA" id="FAMKSTH"/>
<dbReference type="Proteomes" id="UP000011715">
    <property type="component" value="Unassembled WGS sequence"/>
</dbReference>
<reference evidence="1" key="3">
    <citation type="submission" date="2011-03" db="EMBL/GenBank/DDBJ databases">
        <title>Annotation of Magnaporthe poae ATCC 64411.</title>
        <authorList>
            <person name="Ma L.-J."/>
            <person name="Dead R."/>
            <person name="Young S.K."/>
            <person name="Zeng Q."/>
            <person name="Gargeya S."/>
            <person name="Fitzgerald M."/>
            <person name="Haas B."/>
            <person name="Abouelleil A."/>
            <person name="Alvarado L."/>
            <person name="Arachchi H.M."/>
            <person name="Berlin A."/>
            <person name="Brown A."/>
            <person name="Chapman S.B."/>
            <person name="Chen Z."/>
            <person name="Dunbar C."/>
            <person name="Freedman E."/>
            <person name="Gearin G."/>
            <person name="Gellesch M."/>
            <person name="Goldberg J."/>
            <person name="Griggs A."/>
            <person name="Gujja S."/>
            <person name="Heiman D."/>
            <person name="Howarth C."/>
            <person name="Larson L."/>
            <person name="Lui A."/>
            <person name="MacDonald P.J.P."/>
            <person name="Mehta T."/>
            <person name="Montmayeur A."/>
            <person name="Murphy C."/>
            <person name="Neiman D."/>
            <person name="Pearson M."/>
            <person name="Priest M."/>
            <person name="Roberts A."/>
            <person name="Saif S."/>
            <person name="Shea T."/>
            <person name="Shenoy N."/>
            <person name="Sisk P."/>
            <person name="Stolte C."/>
            <person name="Sykes S."/>
            <person name="Yandava C."/>
            <person name="Wortman J."/>
            <person name="Nusbaum C."/>
            <person name="Birren B."/>
        </authorList>
    </citation>
    <scope>NUCLEOTIDE SEQUENCE</scope>
    <source>
        <strain evidence="1">ATCC 64411</strain>
    </source>
</reference>
<dbReference type="EMBL" id="GL876981">
    <property type="protein sequence ID" value="KLU92544.1"/>
    <property type="molecule type" value="Genomic_DNA"/>
</dbReference>
<sequence>MRVPVALGTQTDDGTAYAYKPTRSMLRREGQKIHLMMLDASRIYSRRVADLRLVANVLNARDDEMSAGVFSVRGARFGLLVWPIAGSGAQAAMAKAGRLLHGDGATMEEPSPPPSPDLNVLPGWQGTVMAAAGGSAFLPEYATAKDKLWQYAVGSGGITAGLTRR</sequence>
<accession>A0A0C4EFE6</accession>
<evidence type="ECO:0000313" key="2">
    <source>
        <dbReference type="EnsemblFungi" id="MAPG_11489T0"/>
    </source>
</evidence>
<reference evidence="3" key="2">
    <citation type="submission" date="2010-05" db="EMBL/GenBank/DDBJ databases">
        <title>The genome sequence of Magnaporthe poae strain ATCC 64411.</title>
        <authorList>
            <person name="Ma L.-J."/>
            <person name="Dead R."/>
            <person name="Young S."/>
            <person name="Zeng Q."/>
            <person name="Koehrsen M."/>
            <person name="Alvarado L."/>
            <person name="Berlin A."/>
            <person name="Chapman S.B."/>
            <person name="Chen Z."/>
            <person name="Freedman E."/>
            <person name="Gellesch M."/>
            <person name="Goldberg J."/>
            <person name="Griggs A."/>
            <person name="Gujja S."/>
            <person name="Heilman E.R."/>
            <person name="Heiman D."/>
            <person name="Hepburn T."/>
            <person name="Howarth C."/>
            <person name="Jen D."/>
            <person name="Larson L."/>
            <person name="Mehta T."/>
            <person name="Neiman D."/>
            <person name="Pearson M."/>
            <person name="Roberts A."/>
            <person name="Saif S."/>
            <person name="Shea T."/>
            <person name="Shenoy N."/>
            <person name="Sisk P."/>
            <person name="Stolte C."/>
            <person name="Sykes S."/>
            <person name="Walk T."/>
            <person name="White J."/>
            <person name="Yandava C."/>
            <person name="Haas B."/>
            <person name="Nusbaum C."/>
            <person name="Birren B."/>
        </authorList>
    </citation>
    <scope>NUCLEOTIDE SEQUENCE [LARGE SCALE GENOMIC DNA]</scope>
    <source>
        <strain evidence="3">ATCC 64411 / 73-15</strain>
    </source>
</reference>
<dbReference type="STRING" id="644358.A0A0C4EFE6"/>
<protein>
    <submittedName>
        <fullName evidence="1">Glutamyl-tRNA(Gln) amidotransferase subunit A</fullName>
    </submittedName>
</protein>
<dbReference type="Gene3D" id="3.90.1300.10">
    <property type="entry name" value="Amidase signature (AS) domain"/>
    <property type="match status" value="1"/>
</dbReference>
<dbReference type="eggNOG" id="KOG1211">
    <property type="taxonomic scope" value="Eukaryota"/>
</dbReference>
<dbReference type="GO" id="GO:0016740">
    <property type="term" value="F:transferase activity"/>
    <property type="evidence" value="ECO:0007669"/>
    <property type="project" value="UniProtKB-KW"/>
</dbReference>
<proteinExistence type="predicted"/>